<evidence type="ECO:0000256" key="1">
    <source>
        <dbReference type="SAM" id="MobiDB-lite"/>
    </source>
</evidence>
<evidence type="ECO:0008006" key="4">
    <source>
        <dbReference type="Google" id="ProtNLM"/>
    </source>
</evidence>
<protein>
    <recommendedName>
        <fullName evidence="4">PqqD family protein</fullName>
    </recommendedName>
</protein>
<name>A0A9X0QGS0_9BACT</name>
<dbReference type="Proteomes" id="UP000535182">
    <property type="component" value="Unassembled WGS sequence"/>
</dbReference>
<feature type="region of interest" description="Disordered" evidence="1">
    <location>
        <begin position="121"/>
        <end position="150"/>
    </location>
</feature>
<comment type="caution">
    <text evidence="2">The sequence shown here is derived from an EMBL/GenBank/DDBJ whole genome shotgun (WGS) entry which is preliminary data.</text>
</comment>
<dbReference type="Gene3D" id="1.10.10.1150">
    <property type="entry name" value="Coenzyme PQQ synthesis protein D (PqqD)"/>
    <property type="match status" value="1"/>
</dbReference>
<evidence type="ECO:0000313" key="2">
    <source>
        <dbReference type="EMBL" id="MBB5329938.1"/>
    </source>
</evidence>
<keyword evidence="3" id="KW-1185">Reference proteome</keyword>
<dbReference type="InterPro" id="IPR008792">
    <property type="entry name" value="PQQD"/>
</dbReference>
<dbReference type="AlphaFoldDB" id="A0A9X0QGS0"/>
<dbReference type="EMBL" id="JACHEB010000008">
    <property type="protein sequence ID" value="MBB5329938.1"/>
    <property type="molecule type" value="Genomic_DNA"/>
</dbReference>
<feature type="compositionally biased region" description="Basic residues" evidence="1">
    <location>
        <begin position="137"/>
        <end position="150"/>
    </location>
</feature>
<dbReference type="Pfam" id="PF05402">
    <property type="entry name" value="PqqD"/>
    <property type="match status" value="1"/>
</dbReference>
<gene>
    <name evidence="2" type="ORF">HDF14_003567</name>
</gene>
<reference evidence="2 3" key="1">
    <citation type="submission" date="2020-08" db="EMBL/GenBank/DDBJ databases">
        <title>Genomic Encyclopedia of Type Strains, Phase IV (KMG-V): Genome sequencing to study the core and pangenomes of soil and plant-associated prokaryotes.</title>
        <authorList>
            <person name="Whitman W."/>
        </authorList>
    </citation>
    <scope>NUCLEOTIDE SEQUENCE [LARGE SCALE GENOMIC DNA]</scope>
    <source>
        <strain evidence="2 3">X5P2</strain>
    </source>
</reference>
<accession>A0A9X0QGS0</accession>
<proteinExistence type="predicted"/>
<organism evidence="2 3">
    <name type="scientific">Tunturiibacter gelidiferens</name>
    <dbReference type="NCBI Taxonomy" id="3069689"/>
    <lineage>
        <taxon>Bacteria</taxon>
        <taxon>Pseudomonadati</taxon>
        <taxon>Acidobacteriota</taxon>
        <taxon>Terriglobia</taxon>
        <taxon>Terriglobales</taxon>
        <taxon>Acidobacteriaceae</taxon>
        <taxon>Tunturiibacter</taxon>
    </lineage>
</organism>
<dbReference type="InterPro" id="IPR041881">
    <property type="entry name" value="PqqD_sf"/>
</dbReference>
<sequence length="150" mass="16078">MQIERTNSDALVVNKLPDGSTVILDVENEAVFALNSTAGAAWDACSDRTTLAGVTEKMQQSFDPGISEELAEEAIRQLHDKKLVKTSGTPSESSRRQFITTMSAIALPLVVSLSIGEQRAYAKKASSGGQKGDPKPKPKPCKSTKPKCED</sequence>
<dbReference type="RefSeq" id="WP_183978899.1">
    <property type="nucleotide sequence ID" value="NZ_JACHEB010000008.1"/>
</dbReference>
<evidence type="ECO:0000313" key="3">
    <source>
        <dbReference type="Proteomes" id="UP000535182"/>
    </source>
</evidence>